<protein>
    <recommendedName>
        <fullName evidence="1">2EXR domain-containing protein</fullName>
    </recommendedName>
</protein>
<dbReference type="Pfam" id="PF20150">
    <property type="entry name" value="2EXR"/>
    <property type="match status" value="1"/>
</dbReference>
<evidence type="ECO:0000259" key="1">
    <source>
        <dbReference type="Pfam" id="PF20150"/>
    </source>
</evidence>
<name>A0A4S9BDG2_AURPU</name>
<gene>
    <name evidence="2" type="ORF">D6D15_04014</name>
</gene>
<dbReference type="AlphaFoldDB" id="A0A4S9BDG2"/>
<dbReference type="InterPro" id="IPR045518">
    <property type="entry name" value="2EXR"/>
</dbReference>
<comment type="caution">
    <text evidence="2">The sequence shown here is derived from an EMBL/GenBank/DDBJ whole genome shotgun (WGS) entry which is preliminary data.</text>
</comment>
<accession>A0A4S9BDG2</accession>
<organism evidence="2 3">
    <name type="scientific">Aureobasidium pullulans</name>
    <name type="common">Black yeast</name>
    <name type="synonym">Pullularia pullulans</name>
    <dbReference type="NCBI Taxonomy" id="5580"/>
    <lineage>
        <taxon>Eukaryota</taxon>
        <taxon>Fungi</taxon>
        <taxon>Dikarya</taxon>
        <taxon>Ascomycota</taxon>
        <taxon>Pezizomycotina</taxon>
        <taxon>Dothideomycetes</taxon>
        <taxon>Dothideomycetidae</taxon>
        <taxon>Dothideales</taxon>
        <taxon>Saccotheciaceae</taxon>
        <taxon>Aureobasidium</taxon>
    </lineage>
</organism>
<reference evidence="2 3" key="1">
    <citation type="submission" date="2018-10" db="EMBL/GenBank/DDBJ databases">
        <title>Fifty Aureobasidium pullulans genomes reveal a recombining polyextremotolerant generalist.</title>
        <authorList>
            <person name="Gostincar C."/>
            <person name="Turk M."/>
            <person name="Zajc J."/>
            <person name="Gunde-Cimerman N."/>
        </authorList>
    </citation>
    <scope>NUCLEOTIDE SEQUENCE [LARGE SCALE GENOMIC DNA]</scope>
    <source>
        <strain evidence="2 3">EXF-10507</strain>
    </source>
</reference>
<proteinExistence type="predicted"/>
<dbReference type="EMBL" id="QZAR01000053">
    <property type="protein sequence ID" value="THW91248.1"/>
    <property type="molecule type" value="Genomic_DNA"/>
</dbReference>
<sequence length="217" mass="25131">MTDNRLLNDVPDHSDKIHASTTIRISTLSKIQPNVSRLGFMDLPPELRLMIYRHAFPEDEIHIVVYGNTTQAHPYHEQTSNLLHLNRQITQEIDAICTYVVHIYLDLVAYENKTLKKSQDICKLLVHANRDFTVRIELEFWGYSDLNALLKSLPGCKVEVKTHVRDHLVRVLIRRVDILKSSGVIEASVTVIRCQEQGMKCYKHLWGRETSKIARHI</sequence>
<evidence type="ECO:0000313" key="2">
    <source>
        <dbReference type="EMBL" id="THW91248.1"/>
    </source>
</evidence>
<dbReference type="Proteomes" id="UP000304928">
    <property type="component" value="Unassembled WGS sequence"/>
</dbReference>
<feature type="domain" description="2EXR" evidence="1">
    <location>
        <begin position="40"/>
        <end position="95"/>
    </location>
</feature>
<evidence type="ECO:0000313" key="3">
    <source>
        <dbReference type="Proteomes" id="UP000304928"/>
    </source>
</evidence>